<dbReference type="Proteomes" id="UP001203665">
    <property type="component" value="Unassembled WGS sequence"/>
</dbReference>
<dbReference type="Gene3D" id="3.40.190.290">
    <property type="match status" value="1"/>
</dbReference>
<evidence type="ECO:0000313" key="2">
    <source>
        <dbReference type="EMBL" id="MCM2676393.1"/>
    </source>
</evidence>
<reference evidence="2" key="1">
    <citation type="submission" date="2022-06" db="EMBL/GenBank/DDBJ databases">
        <title>Alkalicoccobacillus porphyridii sp. nov., isolated from a marine red alga, Porphyridium purpureum and reclassification of Shouchella plakortidis and Shouchella gibsonii as Alkalicoccobacillus plakortidis comb. nov. and Alkalicoccobacillus gibsonii comb. nov.</title>
        <authorList>
            <person name="Kim K.H."/>
            <person name="Lee J.K."/>
            <person name="Han D.M."/>
            <person name="Baek J.H."/>
            <person name="Jeon C.O."/>
        </authorList>
    </citation>
    <scope>NUCLEOTIDE SEQUENCE</scope>
    <source>
        <strain evidence="2">DSM 19153</strain>
    </source>
</reference>
<dbReference type="SUPFAM" id="SSF53850">
    <property type="entry name" value="Periplasmic binding protein-like II"/>
    <property type="match status" value="1"/>
</dbReference>
<name>A0ABT0XM40_9BACI</name>
<keyword evidence="3" id="KW-1185">Reference proteome</keyword>
<organism evidence="2 3">
    <name type="scientific">Alkalicoccobacillus plakortidis</name>
    <dbReference type="NCBI Taxonomy" id="444060"/>
    <lineage>
        <taxon>Bacteria</taxon>
        <taxon>Bacillati</taxon>
        <taxon>Bacillota</taxon>
        <taxon>Bacilli</taxon>
        <taxon>Bacillales</taxon>
        <taxon>Bacillaceae</taxon>
        <taxon>Alkalicoccobacillus</taxon>
    </lineage>
</organism>
<sequence length="210" mass="23858">MKDIGAGLTGTLSIGINTFSSTELLTSIQQFYQLYPNVHLKIQQNESSHLCQLVKDRTIEIALIRLPLHLSEFDVLHVKDEPFYFVTSDQTPLHDTITWPHINEYPLMLPSSEGLGVYSLIRERLAKRGIDSTLIGECSDIQLLTQMIARNMTNAIVPEAFVKQNTHPTIKALRIVDDEPFISPVGLIWLKNHNLSKPAERFVDELKRLI</sequence>
<dbReference type="Pfam" id="PF03466">
    <property type="entry name" value="LysR_substrate"/>
    <property type="match status" value="1"/>
</dbReference>
<accession>A0ABT0XM40</accession>
<dbReference type="CDD" id="cd05466">
    <property type="entry name" value="PBP2_LTTR_substrate"/>
    <property type="match status" value="1"/>
</dbReference>
<dbReference type="PANTHER" id="PTHR30419">
    <property type="entry name" value="HTH-TYPE TRANSCRIPTIONAL REGULATOR YBHD"/>
    <property type="match status" value="1"/>
</dbReference>
<dbReference type="EMBL" id="JAMQJY010000001">
    <property type="protein sequence ID" value="MCM2676393.1"/>
    <property type="molecule type" value="Genomic_DNA"/>
</dbReference>
<evidence type="ECO:0000313" key="3">
    <source>
        <dbReference type="Proteomes" id="UP001203665"/>
    </source>
</evidence>
<gene>
    <name evidence="2" type="ORF">NDM98_13430</name>
</gene>
<protein>
    <submittedName>
        <fullName evidence="2">LysR family transcriptional regulator substrate-binding protein</fullName>
    </submittedName>
</protein>
<feature type="domain" description="LysR substrate-binding" evidence="1">
    <location>
        <begin position="6"/>
        <end position="208"/>
    </location>
</feature>
<evidence type="ECO:0000259" key="1">
    <source>
        <dbReference type="Pfam" id="PF03466"/>
    </source>
</evidence>
<dbReference type="InterPro" id="IPR050950">
    <property type="entry name" value="HTH-type_LysR_regulators"/>
</dbReference>
<dbReference type="PANTHER" id="PTHR30419:SF8">
    <property type="entry name" value="NITROGEN ASSIMILATION TRANSCRIPTIONAL ACTIVATOR-RELATED"/>
    <property type="match status" value="1"/>
</dbReference>
<comment type="caution">
    <text evidence="2">The sequence shown here is derived from an EMBL/GenBank/DDBJ whole genome shotgun (WGS) entry which is preliminary data.</text>
</comment>
<dbReference type="InterPro" id="IPR005119">
    <property type="entry name" value="LysR_subst-bd"/>
</dbReference>
<dbReference type="RefSeq" id="WP_251608474.1">
    <property type="nucleotide sequence ID" value="NZ_JAMQJY010000001.1"/>
</dbReference>
<proteinExistence type="predicted"/>